<evidence type="ECO:0000259" key="2">
    <source>
        <dbReference type="Pfam" id="PF14237"/>
    </source>
</evidence>
<keyword evidence="4" id="KW-1185">Reference proteome</keyword>
<evidence type="ECO:0000313" key="4">
    <source>
        <dbReference type="Proteomes" id="UP000568839"/>
    </source>
</evidence>
<feature type="transmembrane region" description="Helical" evidence="1">
    <location>
        <begin position="189"/>
        <end position="209"/>
    </location>
</feature>
<evidence type="ECO:0000313" key="3">
    <source>
        <dbReference type="EMBL" id="MBB6448536.1"/>
    </source>
</evidence>
<name>A0A841PMU3_9BACL</name>
<dbReference type="InterPro" id="IPR025640">
    <property type="entry name" value="GYF_2"/>
</dbReference>
<organism evidence="3 4">
    <name type="scientific">Geomicrobium halophilum</name>
    <dbReference type="NCBI Taxonomy" id="549000"/>
    <lineage>
        <taxon>Bacteria</taxon>
        <taxon>Bacillati</taxon>
        <taxon>Bacillota</taxon>
        <taxon>Bacilli</taxon>
        <taxon>Bacillales</taxon>
        <taxon>Geomicrobium</taxon>
    </lineage>
</organism>
<dbReference type="GO" id="GO:0008233">
    <property type="term" value="F:peptidase activity"/>
    <property type="evidence" value="ECO:0007669"/>
    <property type="project" value="InterPro"/>
</dbReference>
<comment type="caution">
    <text evidence="3">The sequence shown here is derived from an EMBL/GenBank/DDBJ whole genome shotgun (WGS) entry which is preliminary data.</text>
</comment>
<dbReference type="InterPro" id="IPR035445">
    <property type="entry name" value="GYF-like_dom_sf"/>
</dbReference>
<dbReference type="SUPFAM" id="SSF55277">
    <property type="entry name" value="GYF domain"/>
    <property type="match status" value="1"/>
</dbReference>
<dbReference type="EMBL" id="JACHHJ010000001">
    <property type="protein sequence ID" value="MBB6448536.1"/>
    <property type="molecule type" value="Genomic_DNA"/>
</dbReference>
<feature type="transmembrane region" description="Helical" evidence="1">
    <location>
        <begin position="215"/>
        <end position="236"/>
    </location>
</feature>
<sequence>MQEWYYLVDDGEQIGPFSEQEMVQLYSEEKIHSETYVWKEEMTEWVYFRESRLFKDPSIEKTNVNQDSQPEVTRMNRKKRNNSTINTYLRAVYGEIFKKHSQEEGERLFIASMTTASSNVNEDWPKPWLFSRVFLVLMITYIVLFTSANLFYHPNFLPGLMMVSAFTIPFLLIIFFWEMNASHSIRLIEVIKIFFVGGVLSFLFSWLPITDLRFFNAMTTGAFIELGKLIAIAYFIYRLNARFVVNGLLIGTVIGAAFSGFENLGYALNVFQADGGEAMRDVLFHLSWMSVGSHTAWGAITGGALSLVKGNERLTRRHFTNPVFLKYFSVTIALHMMWNTSIFLFGHFFLSHIILAITAWIFIFMIIKEGLQQLSQRDFSYGMPKSKGM</sequence>
<feature type="transmembrane region" description="Helical" evidence="1">
    <location>
        <begin position="344"/>
        <end position="367"/>
    </location>
</feature>
<dbReference type="InterPro" id="IPR026898">
    <property type="entry name" value="PrsW"/>
</dbReference>
<dbReference type="PANTHER" id="PTHR36844">
    <property type="entry name" value="PROTEASE PRSW"/>
    <property type="match status" value="1"/>
</dbReference>
<reference evidence="3 4" key="1">
    <citation type="submission" date="2020-08" db="EMBL/GenBank/DDBJ databases">
        <title>Genomic Encyclopedia of Type Strains, Phase IV (KMG-IV): sequencing the most valuable type-strain genomes for metagenomic binning, comparative biology and taxonomic classification.</title>
        <authorList>
            <person name="Goeker M."/>
        </authorList>
    </citation>
    <scope>NUCLEOTIDE SEQUENCE [LARGE SCALE GENOMIC DNA]</scope>
    <source>
        <strain evidence="3 4">DSM 21769</strain>
    </source>
</reference>
<protein>
    <submittedName>
        <fullName evidence="3">RsiW-degrading membrane proteinase PrsW (M82 family)</fullName>
    </submittedName>
</protein>
<feature type="domain" description="GYF" evidence="2">
    <location>
        <begin position="4"/>
        <end position="46"/>
    </location>
</feature>
<feature type="transmembrane region" description="Helical" evidence="1">
    <location>
        <begin position="133"/>
        <end position="152"/>
    </location>
</feature>
<dbReference type="PANTHER" id="PTHR36844:SF1">
    <property type="entry name" value="PROTEASE PRSW"/>
    <property type="match status" value="1"/>
</dbReference>
<dbReference type="AlphaFoldDB" id="A0A841PMU3"/>
<feature type="transmembrane region" description="Helical" evidence="1">
    <location>
        <begin position="158"/>
        <end position="177"/>
    </location>
</feature>
<dbReference type="Gene3D" id="3.30.1490.40">
    <property type="match status" value="1"/>
</dbReference>
<keyword evidence="1" id="KW-1133">Transmembrane helix</keyword>
<evidence type="ECO:0000256" key="1">
    <source>
        <dbReference type="SAM" id="Phobius"/>
    </source>
</evidence>
<gene>
    <name evidence="3" type="ORF">HNR44_000485</name>
</gene>
<feature type="transmembrane region" description="Helical" evidence="1">
    <location>
        <begin position="286"/>
        <end position="307"/>
    </location>
</feature>
<dbReference type="Proteomes" id="UP000568839">
    <property type="component" value="Unassembled WGS sequence"/>
</dbReference>
<accession>A0A841PMU3</accession>
<proteinExistence type="predicted"/>
<dbReference type="Pfam" id="PF13367">
    <property type="entry name" value="PrsW-protease"/>
    <property type="match status" value="1"/>
</dbReference>
<keyword evidence="1" id="KW-0812">Transmembrane</keyword>
<keyword evidence="1" id="KW-0472">Membrane</keyword>
<dbReference type="RefSeq" id="WP_184402518.1">
    <property type="nucleotide sequence ID" value="NZ_JACHHJ010000001.1"/>
</dbReference>
<dbReference type="Pfam" id="PF14237">
    <property type="entry name" value="GYF_2"/>
    <property type="match status" value="1"/>
</dbReference>
<feature type="transmembrane region" description="Helical" evidence="1">
    <location>
        <begin position="243"/>
        <end position="261"/>
    </location>
</feature>
<feature type="transmembrane region" description="Helical" evidence="1">
    <location>
        <begin position="319"/>
        <end position="338"/>
    </location>
</feature>